<evidence type="ECO:0000259" key="1">
    <source>
        <dbReference type="Pfam" id="PF20700"/>
    </source>
</evidence>
<feature type="domain" description="Mutator-like transposase" evidence="1">
    <location>
        <begin position="143"/>
        <end position="494"/>
    </location>
</feature>
<organism evidence="2 3">
    <name type="scientific">Periplaneta americana</name>
    <name type="common">American cockroach</name>
    <name type="synonym">Blatta americana</name>
    <dbReference type="NCBI Taxonomy" id="6978"/>
    <lineage>
        <taxon>Eukaryota</taxon>
        <taxon>Metazoa</taxon>
        <taxon>Ecdysozoa</taxon>
        <taxon>Arthropoda</taxon>
        <taxon>Hexapoda</taxon>
        <taxon>Insecta</taxon>
        <taxon>Pterygota</taxon>
        <taxon>Neoptera</taxon>
        <taxon>Polyneoptera</taxon>
        <taxon>Dictyoptera</taxon>
        <taxon>Blattodea</taxon>
        <taxon>Blattoidea</taxon>
        <taxon>Blattidae</taxon>
        <taxon>Blattinae</taxon>
        <taxon>Periplaneta</taxon>
    </lineage>
</organism>
<dbReference type="Pfam" id="PF20700">
    <property type="entry name" value="Mutator"/>
    <property type="match status" value="1"/>
</dbReference>
<accession>A0ABQ8S8K9</accession>
<dbReference type="InterPro" id="IPR049012">
    <property type="entry name" value="Mutator_transp_dom"/>
</dbReference>
<dbReference type="PANTHER" id="PTHR31751">
    <property type="entry name" value="SI:CH211-108C17.2-RELATED-RELATED"/>
    <property type="match status" value="1"/>
</dbReference>
<evidence type="ECO:0000313" key="2">
    <source>
        <dbReference type="EMBL" id="KAJ4430394.1"/>
    </source>
</evidence>
<dbReference type="EMBL" id="JAJSOF020000033">
    <property type="protein sequence ID" value="KAJ4430394.1"/>
    <property type="molecule type" value="Genomic_DNA"/>
</dbReference>
<sequence>MMSVVCGGKRGPFSATTVSMIKITHGYLFECNKGRLKNLGRENFFGNQWRNKDGSVNTINKCKNKVSESVNSVNISVKTVNTSVENVNSSESATPLVESRPKYCETTPASASNIKLASSKKLYDDLCKDESDNSFVAGKQKTGYLLVDIELLSEAISGFVQCKYCSSTNCISVLENSNSRRGLACRLVLVCKNCGEEHKFPSSKYTNNGYEVNLRFVYSMRCIGKGSAASKVLCSVLNLPKLPTRFQKVTEVIERSLGEVATECMVEAAKEAVQENAGSTDIAIAIDGSWQKRGHTSLNGVVTATSIDNGKVVDVVCLTKYCHGCVVTKNKVDHTTNCVKNFDGASGTMEVEGALQIFKTSIEERGVRYSTYLGDGDSRGFQQVVNEKPYGEHFKIEKWECLGHVQKRMGNRLRKLVKDMTGQKLADGKIIGGRNRLTKDAIDLLQLYYGNAIRNNTDDINKMKRAVWATYFHKLSTDEQPHHQLCPKGPDSWCKYNVDLST</sequence>
<keyword evidence="3" id="KW-1185">Reference proteome</keyword>
<evidence type="ECO:0000313" key="3">
    <source>
        <dbReference type="Proteomes" id="UP001148838"/>
    </source>
</evidence>
<proteinExistence type="predicted"/>
<name>A0ABQ8S8K9_PERAM</name>
<reference evidence="2 3" key="1">
    <citation type="journal article" date="2022" name="Allergy">
        <title>Genome assembly and annotation of Periplaneta americana reveal a comprehensive cockroach allergen profile.</title>
        <authorList>
            <person name="Wang L."/>
            <person name="Xiong Q."/>
            <person name="Saelim N."/>
            <person name="Wang L."/>
            <person name="Nong W."/>
            <person name="Wan A.T."/>
            <person name="Shi M."/>
            <person name="Liu X."/>
            <person name="Cao Q."/>
            <person name="Hui J.H.L."/>
            <person name="Sookrung N."/>
            <person name="Leung T.F."/>
            <person name="Tungtrongchitr A."/>
            <person name="Tsui S.K.W."/>
        </authorList>
    </citation>
    <scope>NUCLEOTIDE SEQUENCE [LARGE SCALE GENOMIC DNA]</scope>
    <source>
        <strain evidence="2">PWHHKU_190912</strain>
    </source>
</reference>
<protein>
    <recommendedName>
        <fullName evidence="1">Mutator-like transposase domain-containing protein</fullName>
    </recommendedName>
</protein>
<gene>
    <name evidence="2" type="ORF">ANN_22610</name>
</gene>
<dbReference type="Proteomes" id="UP001148838">
    <property type="component" value="Unassembled WGS sequence"/>
</dbReference>
<comment type="caution">
    <text evidence="2">The sequence shown here is derived from an EMBL/GenBank/DDBJ whole genome shotgun (WGS) entry which is preliminary data.</text>
</comment>